<keyword evidence="3" id="KW-0687">Ribonucleoprotein</keyword>
<name>A0AAW0JW36_MYOGA</name>
<dbReference type="SMART" id="SM01405">
    <property type="entry name" value="Ribosomal_S6e"/>
    <property type="match status" value="1"/>
</dbReference>
<dbReference type="GO" id="GO:1990904">
    <property type="term" value="C:ribonucleoprotein complex"/>
    <property type="evidence" value="ECO:0007669"/>
    <property type="project" value="UniProtKB-KW"/>
</dbReference>
<dbReference type="InterPro" id="IPR001377">
    <property type="entry name" value="Ribosomal_eS6"/>
</dbReference>
<evidence type="ECO:0000313" key="6">
    <source>
        <dbReference type="EMBL" id="KAK7830620.1"/>
    </source>
</evidence>
<proteinExistence type="inferred from homology"/>
<sequence length="334" mass="37326">MKLNSTFPDTGCQKLIESNEKCMVTGVAADALDEEWKGYVVHISGRKKTKQCFPKKQGALIHGRILLPLNKGHFCYGPRRTGKRKCKSVPDALWMPIYVLSKEGQEPRTKGPKIQFLVTHMSCNTNVDTLKKYKEEAVEYAKLLAERIKEANEKRQGQIAKRHSLSLLRAFKSETSQKQVFKTLLRECGDTFEGVPGIGHHISELPEDFSQKLMREKEIKVSRSSAGGHGRADRPQEDADFFAQTGVMTTITKRPTNAWLATLTEKTIQATKIKHEMKDAITNGNYAKSIAGINFNRETLKAFPFSMSPGCAFAPGLIIAWSGLETSKYSSAKV</sequence>
<dbReference type="GO" id="GO:0005840">
    <property type="term" value="C:ribosome"/>
    <property type="evidence" value="ECO:0007669"/>
    <property type="project" value="UniProtKB-KW"/>
</dbReference>
<dbReference type="Pfam" id="PF01092">
    <property type="entry name" value="Ribosomal_S6e"/>
    <property type="match status" value="1"/>
</dbReference>
<evidence type="ECO:0000256" key="1">
    <source>
        <dbReference type="ARBA" id="ARBA00009312"/>
    </source>
</evidence>
<dbReference type="AlphaFoldDB" id="A0AAW0JW36"/>
<dbReference type="EMBL" id="JBBHLL010000017">
    <property type="protein sequence ID" value="KAK7830620.1"/>
    <property type="molecule type" value="Genomic_DNA"/>
</dbReference>
<dbReference type="Gene3D" id="1.20.5.2650">
    <property type="match status" value="1"/>
</dbReference>
<accession>A0AAW0JW36</accession>
<protein>
    <recommendedName>
        <fullName evidence="4">Small ribosomal subunit protein eS6</fullName>
    </recommendedName>
    <alternativeName>
        <fullName evidence="5">40S ribosomal protein S6</fullName>
    </alternativeName>
</protein>
<dbReference type="GO" id="GO:0003735">
    <property type="term" value="F:structural constituent of ribosome"/>
    <property type="evidence" value="ECO:0007669"/>
    <property type="project" value="InterPro"/>
</dbReference>
<organism evidence="6 7">
    <name type="scientific">Myodes glareolus</name>
    <name type="common">Bank vole</name>
    <name type="synonym">Clethrionomys glareolus</name>
    <dbReference type="NCBI Taxonomy" id="447135"/>
    <lineage>
        <taxon>Eukaryota</taxon>
        <taxon>Metazoa</taxon>
        <taxon>Chordata</taxon>
        <taxon>Craniata</taxon>
        <taxon>Vertebrata</taxon>
        <taxon>Euteleostomi</taxon>
        <taxon>Mammalia</taxon>
        <taxon>Eutheria</taxon>
        <taxon>Euarchontoglires</taxon>
        <taxon>Glires</taxon>
        <taxon>Rodentia</taxon>
        <taxon>Myomorpha</taxon>
        <taxon>Muroidea</taxon>
        <taxon>Cricetidae</taxon>
        <taxon>Arvicolinae</taxon>
        <taxon>Myodes</taxon>
    </lineage>
</organism>
<comment type="similarity">
    <text evidence="1">Belongs to the eukaryotic ribosomal protein eS6 family.</text>
</comment>
<dbReference type="GO" id="GO:0006412">
    <property type="term" value="P:translation"/>
    <property type="evidence" value="ECO:0007669"/>
    <property type="project" value="InterPro"/>
</dbReference>
<gene>
    <name evidence="6" type="ORF">U0070_018345</name>
</gene>
<evidence type="ECO:0000256" key="5">
    <source>
        <dbReference type="ARBA" id="ARBA00035403"/>
    </source>
</evidence>
<dbReference type="Proteomes" id="UP001488838">
    <property type="component" value="Unassembled WGS sequence"/>
</dbReference>
<keyword evidence="2" id="KW-0689">Ribosomal protein</keyword>
<dbReference type="PANTHER" id="PTHR11502">
    <property type="entry name" value="40S RIBOSOMAL PROTEIN S6"/>
    <property type="match status" value="1"/>
</dbReference>
<evidence type="ECO:0000256" key="2">
    <source>
        <dbReference type="ARBA" id="ARBA00022980"/>
    </source>
</evidence>
<evidence type="ECO:0000256" key="3">
    <source>
        <dbReference type="ARBA" id="ARBA00023274"/>
    </source>
</evidence>
<evidence type="ECO:0000256" key="4">
    <source>
        <dbReference type="ARBA" id="ARBA00035278"/>
    </source>
</evidence>
<evidence type="ECO:0000313" key="7">
    <source>
        <dbReference type="Proteomes" id="UP001488838"/>
    </source>
</evidence>
<reference evidence="6 7" key="1">
    <citation type="journal article" date="2023" name="bioRxiv">
        <title>Conserved and derived expression patterns and positive selection on dental genes reveal complex evolutionary context of ever-growing rodent molars.</title>
        <authorList>
            <person name="Calamari Z.T."/>
            <person name="Song A."/>
            <person name="Cohen E."/>
            <person name="Akter M."/>
            <person name="Roy R.D."/>
            <person name="Hallikas O."/>
            <person name="Christensen M.M."/>
            <person name="Li P."/>
            <person name="Marangoni P."/>
            <person name="Jernvall J."/>
            <person name="Klein O.D."/>
        </authorList>
    </citation>
    <scope>NUCLEOTIDE SEQUENCE [LARGE SCALE GENOMIC DNA]</scope>
    <source>
        <strain evidence="6">V071</strain>
    </source>
</reference>
<keyword evidence="7" id="KW-1185">Reference proteome</keyword>
<comment type="caution">
    <text evidence="6">The sequence shown here is derived from an EMBL/GenBank/DDBJ whole genome shotgun (WGS) entry which is preliminary data.</text>
</comment>